<dbReference type="FunFam" id="2.40.30.170:FF:000010">
    <property type="entry name" value="Efflux RND transporter periplasmic adaptor subunit"/>
    <property type="match status" value="1"/>
</dbReference>
<dbReference type="Pfam" id="PF25975">
    <property type="entry name" value="CzcB_C"/>
    <property type="match status" value="1"/>
</dbReference>
<dbReference type="AlphaFoldDB" id="A0A3P4AYJ4"/>
<dbReference type="Gene3D" id="2.40.50.100">
    <property type="match status" value="1"/>
</dbReference>
<proteinExistence type="inferred from homology"/>
<keyword evidence="2" id="KW-0813">Transport</keyword>
<dbReference type="InterPro" id="IPR006143">
    <property type="entry name" value="RND_pump_MFP"/>
</dbReference>
<feature type="domain" description="CzcB-like alpha-helical hairpin" evidence="4">
    <location>
        <begin position="128"/>
        <end position="187"/>
    </location>
</feature>
<accession>A0A3P4AYJ4</accession>
<protein>
    <submittedName>
        <fullName evidence="8">Cobalt-zinc-cadmium resistance protein CzcB</fullName>
    </submittedName>
</protein>
<evidence type="ECO:0000259" key="5">
    <source>
        <dbReference type="Pfam" id="PF25954"/>
    </source>
</evidence>
<feature type="domain" description="CzcB-like barrel-sandwich hybrid" evidence="6">
    <location>
        <begin position="89"/>
        <end position="232"/>
    </location>
</feature>
<evidence type="ECO:0000259" key="7">
    <source>
        <dbReference type="Pfam" id="PF25975"/>
    </source>
</evidence>
<dbReference type="Proteomes" id="UP000277294">
    <property type="component" value="Unassembled WGS sequence"/>
</dbReference>
<comment type="similarity">
    <text evidence="1">Belongs to the membrane fusion protein (MFP) (TC 8.A.1) family.</text>
</comment>
<dbReference type="Pfam" id="PF25954">
    <property type="entry name" value="Beta-barrel_RND_2"/>
    <property type="match status" value="1"/>
</dbReference>
<dbReference type="InterPro" id="IPR058792">
    <property type="entry name" value="Beta-barrel_RND_2"/>
</dbReference>
<organism evidence="8 9">
    <name type="scientific">Pigmentiphaga humi</name>
    <dbReference type="NCBI Taxonomy" id="2478468"/>
    <lineage>
        <taxon>Bacteria</taxon>
        <taxon>Pseudomonadati</taxon>
        <taxon>Pseudomonadota</taxon>
        <taxon>Betaproteobacteria</taxon>
        <taxon>Burkholderiales</taxon>
        <taxon>Alcaligenaceae</taxon>
        <taxon>Pigmentiphaga</taxon>
    </lineage>
</organism>
<dbReference type="GO" id="GO:0015679">
    <property type="term" value="P:plasma membrane copper ion transport"/>
    <property type="evidence" value="ECO:0007669"/>
    <property type="project" value="TreeGrafter"/>
</dbReference>
<evidence type="ECO:0000256" key="3">
    <source>
        <dbReference type="SAM" id="Coils"/>
    </source>
</evidence>
<feature type="domain" description="CzcB-like C-terminal circularly permuted SH3-like" evidence="7">
    <location>
        <begin position="317"/>
        <end position="377"/>
    </location>
</feature>
<gene>
    <name evidence="8" type="primary">czcB_1</name>
    <name evidence="8" type="ORF">PIGHUM_01173</name>
</gene>
<dbReference type="OrthoDB" id="9768185at2"/>
<evidence type="ECO:0000313" key="9">
    <source>
        <dbReference type="Proteomes" id="UP000277294"/>
    </source>
</evidence>
<evidence type="ECO:0000256" key="2">
    <source>
        <dbReference type="ARBA" id="ARBA00022448"/>
    </source>
</evidence>
<dbReference type="InterPro" id="IPR058648">
    <property type="entry name" value="HH_CzcB-like"/>
</dbReference>
<dbReference type="InterPro" id="IPR058647">
    <property type="entry name" value="BSH_CzcB-like"/>
</dbReference>
<dbReference type="InterPro" id="IPR051909">
    <property type="entry name" value="MFP_Cation_Efflux"/>
</dbReference>
<dbReference type="InterPro" id="IPR058649">
    <property type="entry name" value="CzcB_C"/>
</dbReference>
<feature type="domain" description="CusB-like beta-barrel" evidence="5">
    <location>
        <begin position="235"/>
        <end position="308"/>
    </location>
</feature>
<sequence>MSISKKQWAAMAAIVLGGALAVAAVLLPAGHEDHDHANPEQAEGHAESRLVKLTDAQAAEAGIRVARAGPGVLRPSSEFPGEIRFNEDRTAHVVPRVAGVVEAVPVDLGQQVRKGQVLAVMASTALSDLRSELHSARKRLELAEQTYEREARLWRERVSAEQDYLQARAAREEARIAAQNAAQKLRAIGADEAAPALNQYALRAPFDGTVVEKHMSLGEAMSDTATVFTIADMGTVWAEFIVAPQDLAAVRVGERVTISSSALNETAQGEVSYVGPLLGAQTRTATARVILRNPRMAWRPGLFITVRVLRPEEAVAVAVPASALQAMGEHRVVFAAVPGGFEAREVRTGRRDAEYVEVLEGLEPGTGYAQTNTFLLKAELGKAAVEHNH</sequence>
<dbReference type="GO" id="GO:0030288">
    <property type="term" value="C:outer membrane-bounded periplasmic space"/>
    <property type="evidence" value="ECO:0007669"/>
    <property type="project" value="TreeGrafter"/>
</dbReference>
<name>A0A3P4AYJ4_9BURK</name>
<keyword evidence="9" id="KW-1185">Reference proteome</keyword>
<dbReference type="Pfam" id="PF25973">
    <property type="entry name" value="BSH_CzcB"/>
    <property type="match status" value="1"/>
</dbReference>
<dbReference type="PANTHER" id="PTHR30097">
    <property type="entry name" value="CATION EFFLUX SYSTEM PROTEIN CUSB"/>
    <property type="match status" value="1"/>
</dbReference>
<evidence type="ECO:0000259" key="4">
    <source>
        <dbReference type="Pfam" id="PF25893"/>
    </source>
</evidence>
<feature type="coiled-coil region" evidence="3">
    <location>
        <begin position="126"/>
        <end position="157"/>
    </location>
</feature>
<keyword evidence="3" id="KW-0175">Coiled coil</keyword>
<reference evidence="8 9" key="1">
    <citation type="submission" date="2018-10" db="EMBL/GenBank/DDBJ databases">
        <authorList>
            <person name="Criscuolo A."/>
        </authorList>
    </citation>
    <scope>NUCLEOTIDE SEQUENCE [LARGE SCALE GENOMIC DNA]</scope>
    <source>
        <strain evidence="8">DnA1</strain>
    </source>
</reference>
<dbReference type="RefSeq" id="WP_124078470.1">
    <property type="nucleotide sequence ID" value="NZ_UWPJ01000010.1"/>
</dbReference>
<dbReference type="SUPFAM" id="SSF111369">
    <property type="entry name" value="HlyD-like secretion proteins"/>
    <property type="match status" value="1"/>
</dbReference>
<dbReference type="PANTHER" id="PTHR30097:SF4">
    <property type="entry name" value="SLR6042 PROTEIN"/>
    <property type="match status" value="1"/>
</dbReference>
<dbReference type="Pfam" id="PF25893">
    <property type="entry name" value="HH_CzcB"/>
    <property type="match status" value="1"/>
</dbReference>
<evidence type="ECO:0000256" key="1">
    <source>
        <dbReference type="ARBA" id="ARBA00009477"/>
    </source>
</evidence>
<dbReference type="GO" id="GO:0022857">
    <property type="term" value="F:transmembrane transporter activity"/>
    <property type="evidence" value="ECO:0007669"/>
    <property type="project" value="InterPro"/>
</dbReference>
<dbReference type="GO" id="GO:0016020">
    <property type="term" value="C:membrane"/>
    <property type="evidence" value="ECO:0007669"/>
    <property type="project" value="InterPro"/>
</dbReference>
<dbReference type="GO" id="GO:0060003">
    <property type="term" value="P:copper ion export"/>
    <property type="evidence" value="ECO:0007669"/>
    <property type="project" value="TreeGrafter"/>
</dbReference>
<dbReference type="GO" id="GO:0046914">
    <property type="term" value="F:transition metal ion binding"/>
    <property type="evidence" value="ECO:0007669"/>
    <property type="project" value="TreeGrafter"/>
</dbReference>
<dbReference type="Gene3D" id="2.40.30.170">
    <property type="match status" value="1"/>
</dbReference>
<evidence type="ECO:0000259" key="6">
    <source>
        <dbReference type="Pfam" id="PF25973"/>
    </source>
</evidence>
<dbReference type="Gene3D" id="2.40.420.20">
    <property type="match status" value="1"/>
</dbReference>
<dbReference type="NCBIfam" id="TIGR01730">
    <property type="entry name" value="RND_mfp"/>
    <property type="match status" value="1"/>
</dbReference>
<dbReference type="EMBL" id="UWPJ01000010">
    <property type="protein sequence ID" value="VCU69113.1"/>
    <property type="molecule type" value="Genomic_DNA"/>
</dbReference>
<evidence type="ECO:0000313" key="8">
    <source>
        <dbReference type="EMBL" id="VCU69113.1"/>
    </source>
</evidence>